<gene>
    <name evidence="1" type="ORF">EDC65_1261</name>
</gene>
<reference evidence="1 2" key="1">
    <citation type="submission" date="2018-11" db="EMBL/GenBank/DDBJ databases">
        <title>Genomic Encyclopedia of Type Strains, Phase IV (KMG-IV): sequencing the most valuable type-strain genomes for metagenomic binning, comparative biology and taxonomic classification.</title>
        <authorList>
            <person name="Goeker M."/>
        </authorList>
    </citation>
    <scope>NUCLEOTIDE SEQUENCE [LARGE SCALE GENOMIC DNA]</scope>
    <source>
        <strain evidence="1 2">DSM 5900</strain>
    </source>
</reference>
<organism evidence="1 2">
    <name type="scientific">Stella humosa</name>
    <dbReference type="NCBI Taxonomy" id="94"/>
    <lineage>
        <taxon>Bacteria</taxon>
        <taxon>Pseudomonadati</taxon>
        <taxon>Pseudomonadota</taxon>
        <taxon>Alphaproteobacteria</taxon>
        <taxon>Rhodospirillales</taxon>
        <taxon>Stellaceae</taxon>
        <taxon>Stella</taxon>
    </lineage>
</organism>
<evidence type="ECO:0000313" key="2">
    <source>
        <dbReference type="Proteomes" id="UP000278222"/>
    </source>
</evidence>
<comment type="caution">
    <text evidence="1">The sequence shown here is derived from an EMBL/GenBank/DDBJ whole genome shotgun (WGS) entry which is preliminary data.</text>
</comment>
<dbReference type="Proteomes" id="UP000278222">
    <property type="component" value="Unassembled WGS sequence"/>
</dbReference>
<sequence>MRRGGAETVFASIENDESNRCVDLFVRADGSFGFEEYRRDPEDAGRWTPVTGFATLRFDTKGAMREAADRQVRWLATRPVAF</sequence>
<protein>
    <submittedName>
        <fullName evidence="1">Uncharacterized protein</fullName>
    </submittedName>
</protein>
<proteinExistence type="predicted"/>
<name>A0A3N1M6Y9_9PROT</name>
<keyword evidence="2" id="KW-1185">Reference proteome</keyword>
<dbReference type="OrthoDB" id="5195437at2"/>
<accession>A0A3N1M6Y9</accession>
<dbReference type="AlphaFoldDB" id="A0A3N1M6Y9"/>
<dbReference type="EMBL" id="RJKX01000013">
    <property type="protein sequence ID" value="ROP99482.1"/>
    <property type="molecule type" value="Genomic_DNA"/>
</dbReference>
<evidence type="ECO:0000313" key="1">
    <source>
        <dbReference type="EMBL" id="ROP99482.1"/>
    </source>
</evidence>